<dbReference type="NCBIfam" id="TIGR01131">
    <property type="entry name" value="ATP_synt_6_or_A"/>
    <property type="match status" value="1"/>
</dbReference>
<keyword evidence="4 11" id="KW-0138">CF(0)</keyword>
<accession>A0A9D1PH62</accession>
<evidence type="ECO:0000256" key="8">
    <source>
        <dbReference type="ARBA" id="ARBA00023065"/>
    </source>
</evidence>
<evidence type="ECO:0000256" key="12">
    <source>
        <dbReference type="RuleBase" id="RU000483"/>
    </source>
</evidence>
<gene>
    <name evidence="11 13" type="primary">atpB</name>
    <name evidence="13" type="ORF">H9746_01230</name>
</gene>
<reference evidence="13" key="1">
    <citation type="journal article" date="2021" name="PeerJ">
        <title>Extensive microbial diversity within the chicken gut microbiome revealed by metagenomics and culture.</title>
        <authorList>
            <person name="Gilroy R."/>
            <person name="Ravi A."/>
            <person name="Getino M."/>
            <person name="Pursley I."/>
            <person name="Horton D.L."/>
            <person name="Alikhan N.F."/>
            <person name="Baker D."/>
            <person name="Gharbi K."/>
            <person name="Hall N."/>
            <person name="Watson M."/>
            <person name="Adriaenssens E.M."/>
            <person name="Foster-Nyarko E."/>
            <person name="Jarju S."/>
            <person name="Secka A."/>
            <person name="Antonio M."/>
            <person name="Oren A."/>
            <person name="Chaudhuri R.R."/>
            <person name="La Ragione R."/>
            <person name="Hildebrand F."/>
            <person name="Pallen M.J."/>
        </authorList>
    </citation>
    <scope>NUCLEOTIDE SEQUENCE</scope>
    <source>
        <strain evidence="13">CHK193-4272</strain>
    </source>
</reference>
<dbReference type="Gene3D" id="1.20.120.220">
    <property type="entry name" value="ATP synthase, F0 complex, subunit A"/>
    <property type="match status" value="1"/>
</dbReference>
<keyword evidence="10 11" id="KW-0066">ATP synthesis</keyword>
<dbReference type="InterPro" id="IPR000568">
    <property type="entry name" value="ATP_synth_F0_asu"/>
</dbReference>
<comment type="function">
    <text evidence="11 12">Key component of the proton channel; it plays a direct role in the translocation of protons across the membrane.</text>
</comment>
<feature type="transmembrane region" description="Helical" evidence="11">
    <location>
        <begin position="79"/>
        <end position="99"/>
    </location>
</feature>
<dbReference type="Proteomes" id="UP000886808">
    <property type="component" value="Unassembled WGS sequence"/>
</dbReference>
<evidence type="ECO:0000256" key="5">
    <source>
        <dbReference type="ARBA" id="ARBA00022692"/>
    </source>
</evidence>
<dbReference type="Pfam" id="PF00119">
    <property type="entry name" value="ATP-synt_A"/>
    <property type="match status" value="1"/>
</dbReference>
<dbReference type="GO" id="GO:0045259">
    <property type="term" value="C:proton-transporting ATP synthase complex"/>
    <property type="evidence" value="ECO:0007669"/>
    <property type="project" value="UniProtKB-KW"/>
</dbReference>
<reference evidence="13" key="2">
    <citation type="submission" date="2021-04" db="EMBL/GenBank/DDBJ databases">
        <authorList>
            <person name="Gilroy R."/>
        </authorList>
    </citation>
    <scope>NUCLEOTIDE SEQUENCE</scope>
    <source>
        <strain evidence="13">CHK193-4272</strain>
    </source>
</reference>
<feature type="transmembrane region" description="Helical" evidence="11">
    <location>
        <begin position="26"/>
        <end position="43"/>
    </location>
</feature>
<dbReference type="PANTHER" id="PTHR42823:SF3">
    <property type="entry name" value="ATP SYNTHASE SUBUNIT A, CHLOROPLASTIC"/>
    <property type="match status" value="1"/>
</dbReference>
<keyword evidence="7 11" id="KW-1133">Transmembrane helix</keyword>
<evidence type="ECO:0000256" key="1">
    <source>
        <dbReference type="ARBA" id="ARBA00004141"/>
    </source>
</evidence>
<dbReference type="SUPFAM" id="SSF81336">
    <property type="entry name" value="F1F0 ATP synthase subunit A"/>
    <property type="match status" value="1"/>
</dbReference>
<comment type="caution">
    <text evidence="13">The sequence shown here is derived from an EMBL/GenBank/DDBJ whole genome shotgun (WGS) entry which is preliminary data.</text>
</comment>
<dbReference type="GO" id="GO:0005886">
    <property type="term" value="C:plasma membrane"/>
    <property type="evidence" value="ECO:0007669"/>
    <property type="project" value="UniProtKB-SubCell"/>
</dbReference>
<keyword evidence="6 11" id="KW-0375">Hydrogen ion transport</keyword>
<name>A0A9D1PH62_9FIRM</name>
<keyword evidence="9 11" id="KW-0472">Membrane</keyword>
<dbReference type="AlphaFoldDB" id="A0A9D1PH62"/>
<evidence type="ECO:0000256" key="2">
    <source>
        <dbReference type="ARBA" id="ARBA00006810"/>
    </source>
</evidence>
<dbReference type="InterPro" id="IPR035908">
    <property type="entry name" value="F0_ATP_A_sf"/>
</dbReference>
<protein>
    <recommendedName>
        <fullName evidence="11 12">ATP synthase subunit a</fullName>
    </recommendedName>
    <alternativeName>
        <fullName evidence="11">ATP synthase F0 sector subunit a</fullName>
    </alternativeName>
    <alternativeName>
        <fullName evidence="11">F-ATPase subunit 6</fullName>
    </alternativeName>
</protein>
<dbReference type="PRINTS" id="PR00123">
    <property type="entry name" value="ATPASEA"/>
</dbReference>
<dbReference type="PANTHER" id="PTHR42823">
    <property type="entry name" value="ATP SYNTHASE SUBUNIT A, CHLOROPLASTIC"/>
    <property type="match status" value="1"/>
</dbReference>
<feature type="transmembrane region" description="Helical" evidence="11">
    <location>
        <begin position="111"/>
        <end position="127"/>
    </location>
</feature>
<sequence>MPEVNGPKIYTYLFDNPALPITETMVNYWIVMAFILILCLFLTSKMEKIPKAKQAIAEKIVTMIDGLVDQNMGKNCRQYSPFIATLMFSSVFGTLASLFTLRSVTADLNTTLGWALIVFGLITYNKIKTNGFGGYLKGFTQPIAVMTPLNLLSELATPLSMSFRHFGNIAGGLVISTLMLSALSALSSALGLPIPLFQLGIPGVASLYFDLFAACIQAFIFSMLTMAYVGAARE</sequence>
<dbReference type="InterPro" id="IPR045082">
    <property type="entry name" value="ATP_syn_F0_a_bact/chloroplast"/>
</dbReference>
<keyword evidence="3 11" id="KW-0813">Transport</keyword>
<dbReference type="CDD" id="cd00310">
    <property type="entry name" value="ATP-synt_Fo_a_6"/>
    <property type="match status" value="1"/>
</dbReference>
<dbReference type="GO" id="GO:0042777">
    <property type="term" value="P:proton motive force-driven plasma membrane ATP synthesis"/>
    <property type="evidence" value="ECO:0007669"/>
    <property type="project" value="TreeGrafter"/>
</dbReference>
<evidence type="ECO:0000256" key="6">
    <source>
        <dbReference type="ARBA" id="ARBA00022781"/>
    </source>
</evidence>
<dbReference type="GO" id="GO:0046933">
    <property type="term" value="F:proton-transporting ATP synthase activity, rotational mechanism"/>
    <property type="evidence" value="ECO:0007669"/>
    <property type="project" value="UniProtKB-UniRule"/>
</dbReference>
<evidence type="ECO:0000256" key="3">
    <source>
        <dbReference type="ARBA" id="ARBA00022448"/>
    </source>
</evidence>
<keyword evidence="5 11" id="KW-0812">Transmembrane</keyword>
<organism evidence="13 14">
    <name type="scientific">Candidatus Butyricicoccus avistercoris</name>
    <dbReference type="NCBI Taxonomy" id="2838518"/>
    <lineage>
        <taxon>Bacteria</taxon>
        <taxon>Bacillati</taxon>
        <taxon>Bacillota</taxon>
        <taxon>Clostridia</taxon>
        <taxon>Eubacteriales</taxon>
        <taxon>Butyricicoccaceae</taxon>
        <taxon>Butyricicoccus</taxon>
    </lineage>
</organism>
<keyword evidence="11" id="KW-1003">Cell membrane</keyword>
<comment type="similarity">
    <text evidence="2 11 12">Belongs to the ATPase A chain family.</text>
</comment>
<evidence type="ECO:0000256" key="11">
    <source>
        <dbReference type="HAMAP-Rule" id="MF_01393"/>
    </source>
</evidence>
<evidence type="ECO:0000256" key="4">
    <source>
        <dbReference type="ARBA" id="ARBA00022547"/>
    </source>
</evidence>
<evidence type="ECO:0000256" key="7">
    <source>
        <dbReference type="ARBA" id="ARBA00022989"/>
    </source>
</evidence>
<feature type="transmembrane region" description="Helical" evidence="11">
    <location>
        <begin position="169"/>
        <end position="191"/>
    </location>
</feature>
<evidence type="ECO:0000256" key="9">
    <source>
        <dbReference type="ARBA" id="ARBA00023136"/>
    </source>
</evidence>
<evidence type="ECO:0000313" key="14">
    <source>
        <dbReference type="Proteomes" id="UP000886808"/>
    </source>
</evidence>
<keyword evidence="8 11" id="KW-0406">Ion transport</keyword>
<feature type="transmembrane region" description="Helical" evidence="11">
    <location>
        <begin position="211"/>
        <end position="231"/>
    </location>
</feature>
<dbReference type="EMBL" id="DXIE01000008">
    <property type="protein sequence ID" value="HIV61464.1"/>
    <property type="molecule type" value="Genomic_DNA"/>
</dbReference>
<comment type="subcellular location">
    <subcellularLocation>
        <location evidence="11 12">Cell membrane</location>
        <topology evidence="11 12">Multi-pass membrane protein</topology>
    </subcellularLocation>
    <subcellularLocation>
        <location evidence="1">Membrane</location>
        <topology evidence="1">Multi-pass membrane protein</topology>
    </subcellularLocation>
</comment>
<evidence type="ECO:0000313" key="13">
    <source>
        <dbReference type="EMBL" id="HIV61464.1"/>
    </source>
</evidence>
<dbReference type="HAMAP" id="MF_01393">
    <property type="entry name" value="ATP_synth_a_bact"/>
    <property type="match status" value="1"/>
</dbReference>
<proteinExistence type="inferred from homology"/>
<evidence type="ECO:0000256" key="10">
    <source>
        <dbReference type="ARBA" id="ARBA00023310"/>
    </source>
</evidence>